<dbReference type="GO" id="GO:0005739">
    <property type="term" value="C:mitochondrion"/>
    <property type="evidence" value="ECO:0007669"/>
    <property type="project" value="UniProtKB-ARBA"/>
</dbReference>
<comment type="similarity">
    <text evidence="1 8">Belongs to the polypeptide deformylase family.</text>
</comment>
<comment type="caution">
    <text evidence="9">The sequence shown here is derived from an EMBL/GenBank/DDBJ whole genome shotgun (WGS) entry which is preliminary data.</text>
</comment>
<evidence type="ECO:0000256" key="6">
    <source>
        <dbReference type="ARBA" id="ARBA00023004"/>
    </source>
</evidence>
<dbReference type="EC" id="3.5.1.88" evidence="2 8"/>
<dbReference type="HAMAP" id="MF_00163">
    <property type="entry name" value="Pep_deformylase"/>
    <property type="match status" value="1"/>
</dbReference>
<dbReference type="Proteomes" id="UP000601435">
    <property type="component" value="Unassembled WGS sequence"/>
</dbReference>
<keyword evidence="4 8" id="KW-0378">Hydrolase</keyword>
<dbReference type="Gene3D" id="3.90.45.10">
    <property type="entry name" value="Peptide deformylase"/>
    <property type="match status" value="1"/>
</dbReference>
<organism evidence="9 10">
    <name type="scientific">Symbiodinium necroappetens</name>
    <dbReference type="NCBI Taxonomy" id="1628268"/>
    <lineage>
        <taxon>Eukaryota</taxon>
        <taxon>Sar</taxon>
        <taxon>Alveolata</taxon>
        <taxon>Dinophyceae</taxon>
        <taxon>Suessiales</taxon>
        <taxon>Symbiodiniaceae</taxon>
        <taxon>Symbiodinium</taxon>
    </lineage>
</organism>
<dbReference type="EMBL" id="CAJNJA010023258">
    <property type="protein sequence ID" value="CAE7508456.1"/>
    <property type="molecule type" value="Genomic_DNA"/>
</dbReference>
<evidence type="ECO:0000256" key="7">
    <source>
        <dbReference type="ARBA" id="ARBA00037114"/>
    </source>
</evidence>
<evidence type="ECO:0000313" key="9">
    <source>
        <dbReference type="EMBL" id="CAE7508456.1"/>
    </source>
</evidence>
<gene>
    <name evidence="9" type="primary">def2</name>
    <name evidence="9" type="ORF">SNEC2469_LOCUS14512</name>
</gene>
<sequence length="374" mass="41642">MAILKIARMGHPVLLRPAAPVEEPTAPEVRRLVADMLETMQDAPGTGLAAPQVHVPLRVVIFTVSPERARREGGAAVPLTVLVNPEIEPLGAERSLGWEACLSVPELAGLVPRWSRIRYRGFDLDGERVEREAEGFHARVVQHECDHLDGLLYPQRMENLKDLVFTSELKHWGGRAPSDGAQETRGVMTEQEAIAAQRRELMEAALPHVAFDGWSEQALVAGARDLALSPAEARNLFPDGARELLELFSAELDRRMLEEMERQPLAEMRVRDKVALGVRTRLELLEPYREEVQRGLSFLALPPNALLGSKLVWRTVDAIWYAAGDTGHAATWDFLDRRIGDVLKVGGRLGKSIQRALDAPSSLFGRRSRLRPRV</sequence>
<keyword evidence="5 8" id="KW-0648">Protein biosynthesis</keyword>
<dbReference type="GO" id="GO:0006412">
    <property type="term" value="P:translation"/>
    <property type="evidence" value="ECO:0007669"/>
    <property type="project" value="UniProtKB-KW"/>
</dbReference>
<accession>A0A812T349</accession>
<reference evidence="9" key="1">
    <citation type="submission" date="2021-02" db="EMBL/GenBank/DDBJ databases">
        <authorList>
            <person name="Dougan E. K."/>
            <person name="Rhodes N."/>
            <person name="Thang M."/>
            <person name="Chan C."/>
        </authorList>
    </citation>
    <scope>NUCLEOTIDE SEQUENCE</scope>
</reference>
<evidence type="ECO:0000256" key="4">
    <source>
        <dbReference type="ARBA" id="ARBA00022801"/>
    </source>
</evidence>
<evidence type="ECO:0000313" key="10">
    <source>
        <dbReference type="Proteomes" id="UP000601435"/>
    </source>
</evidence>
<keyword evidence="3 8" id="KW-0479">Metal-binding</keyword>
<dbReference type="CDD" id="cd00487">
    <property type="entry name" value="Pep_deformylase"/>
    <property type="match status" value="1"/>
</dbReference>
<dbReference type="PANTHER" id="PTHR10458">
    <property type="entry name" value="PEPTIDE DEFORMYLASE"/>
    <property type="match status" value="1"/>
</dbReference>
<dbReference type="SUPFAM" id="SSF56420">
    <property type="entry name" value="Peptide deformylase"/>
    <property type="match status" value="1"/>
</dbReference>
<comment type="catalytic activity">
    <reaction evidence="8">
        <text>N-terminal N-formyl-L-methionyl-[peptide] + H2O = N-terminal L-methionyl-[peptide] + formate</text>
        <dbReference type="Rhea" id="RHEA:24420"/>
        <dbReference type="Rhea" id="RHEA-COMP:10639"/>
        <dbReference type="Rhea" id="RHEA-COMP:10640"/>
        <dbReference type="ChEBI" id="CHEBI:15377"/>
        <dbReference type="ChEBI" id="CHEBI:15740"/>
        <dbReference type="ChEBI" id="CHEBI:49298"/>
        <dbReference type="ChEBI" id="CHEBI:64731"/>
        <dbReference type="EC" id="3.5.1.88"/>
    </reaction>
</comment>
<dbReference type="Gene3D" id="1.10.357.10">
    <property type="entry name" value="Tetracycline Repressor, domain 2"/>
    <property type="match status" value="1"/>
</dbReference>
<dbReference type="PRINTS" id="PR01576">
    <property type="entry name" value="PDEFORMYLASE"/>
</dbReference>
<evidence type="ECO:0000256" key="1">
    <source>
        <dbReference type="ARBA" id="ARBA00010759"/>
    </source>
</evidence>
<protein>
    <recommendedName>
        <fullName evidence="2 8">Peptide deformylase</fullName>
        <ecNumber evidence="2 8">3.5.1.88</ecNumber>
    </recommendedName>
</protein>
<dbReference type="GO" id="GO:0008289">
    <property type="term" value="F:lipid binding"/>
    <property type="evidence" value="ECO:0007669"/>
    <property type="project" value="InterPro"/>
</dbReference>
<dbReference type="NCBIfam" id="TIGR02396">
    <property type="entry name" value="diverge_rpsU"/>
    <property type="match status" value="1"/>
</dbReference>
<name>A0A812T349_9DINO</name>
<dbReference type="OrthoDB" id="276063at2759"/>
<evidence type="ECO:0000256" key="3">
    <source>
        <dbReference type="ARBA" id="ARBA00022723"/>
    </source>
</evidence>
<dbReference type="InterPro" id="IPR012762">
    <property type="entry name" value="Ubiq_biosynth_COQ9"/>
</dbReference>
<dbReference type="NCBIfam" id="TIGR00079">
    <property type="entry name" value="pept_deformyl"/>
    <property type="match status" value="1"/>
</dbReference>
<dbReference type="NCBIfam" id="NF001159">
    <property type="entry name" value="PRK00150.1-3"/>
    <property type="match status" value="1"/>
</dbReference>
<dbReference type="PANTHER" id="PTHR10458:SF20">
    <property type="entry name" value="PEPTIDE DEFORMYLASE 1"/>
    <property type="match status" value="1"/>
</dbReference>
<keyword evidence="10" id="KW-1185">Reference proteome</keyword>
<evidence type="ECO:0000256" key="8">
    <source>
        <dbReference type="RuleBase" id="RU362111"/>
    </source>
</evidence>
<dbReference type="AlphaFoldDB" id="A0A812T349"/>
<evidence type="ECO:0000256" key="5">
    <source>
        <dbReference type="ARBA" id="ARBA00022917"/>
    </source>
</evidence>
<dbReference type="GO" id="GO:0046872">
    <property type="term" value="F:metal ion binding"/>
    <property type="evidence" value="ECO:0007669"/>
    <property type="project" value="UniProtKB-KW"/>
</dbReference>
<dbReference type="GO" id="GO:0042586">
    <property type="term" value="F:peptide deformylase activity"/>
    <property type="evidence" value="ECO:0007669"/>
    <property type="project" value="UniProtKB-EC"/>
</dbReference>
<dbReference type="InterPro" id="IPR036821">
    <property type="entry name" value="Peptide_deformylase_sf"/>
</dbReference>
<evidence type="ECO:0000256" key="2">
    <source>
        <dbReference type="ARBA" id="ARBA00012175"/>
    </source>
</evidence>
<dbReference type="GO" id="GO:0006744">
    <property type="term" value="P:ubiquinone biosynthetic process"/>
    <property type="evidence" value="ECO:0007669"/>
    <property type="project" value="InterPro"/>
</dbReference>
<dbReference type="FunFam" id="3.90.45.10:FF:000003">
    <property type="entry name" value="Peptide deformylase"/>
    <property type="match status" value="1"/>
</dbReference>
<keyword evidence="6" id="KW-0408">Iron</keyword>
<comment type="function">
    <text evidence="7 8">Removes the formyl group from the N-terminal Met of newly synthesized proteins.</text>
</comment>
<dbReference type="Pfam" id="PF01327">
    <property type="entry name" value="Pep_deformylase"/>
    <property type="match status" value="1"/>
</dbReference>
<dbReference type="InterPro" id="IPR023635">
    <property type="entry name" value="Peptide_deformylase"/>
</dbReference>
<proteinExistence type="inferred from homology"/>